<keyword evidence="2" id="KW-0732">Signal</keyword>
<dbReference type="Proteomes" id="UP000886757">
    <property type="component" value="Unassembled WGS sequence"/>
</dbReference>
<evidence type="ECO:0000259" key="4">
    <source>
        <dbReference type="SMART" id="SM00635"/>
    </source>
</evidence>
<dbReference type="Gene3D" id="2.60.40.1080">
    <property type="match status" value="3"/>
</dbReference>
<sequence length="944" mass="101466">MEKRIGAFFLCALLLLNCMLPAAAEDLIIEEPGGAEQELLQEEQGNGIFLEIEEAEAIEAPEQTGQTEAIAETGGTEAAVSPDTGSSPESEPDIPRNETGTEAPSLAVESVTEVETKDYTGETILEECVVTVEELLQESGEAGDASFSRLRMFSAGTYTDSWGSQLSEEAASVYHQMVSAFISQNSTAQVNCTLPVPYTFTTAGTIVQNEDGNNTLQWDSENNDQYQRVRSSLTMAVQSAFDAFCYDYPEAFWLGRVKYTYGISFSGSGGIYTGTIKAVTVVPEEKYPGAFGEIGAFQSAVSAAVSRIQTALQGKTDRYYVLKAIHDYICSRVEYGENDYAHTAAGVFIKNNQVVCEGYAKAFRILAKKFGIDSPLIVGTAISGGNQEAHMWNYVQMEDGVWYLVDTTWDDQKSGIVYTYFLVGSGDQGFVYPIGQERTPYTNFSGSNATKNFALPSLGSGTYHSWETEGILKNCESGGQLVYHCRYCQEVKEETVSAGAGAHQWDSGQITVNPGCEQKGKRVYHCTRCLEGVKEEIIPAVGHTAGDWTVTEKATCLKEGSQKQVCKTCGDTIAAQTIPAAGHKAGKWTVTKEATCLEAGIRSQICSVCKAAIAAQTIPAAGHTAGDWTVTLEASCTQTGTRCRFCTECKALLESQTIQALGHDWGEYRVTKKATALKTGTQTRTCSRCRASQPESVPKLTPYIKVSATSILLKKGQSTSVLKVTGMASGDKVKSWKSSNTKIVKVSSKGKLTAQKKTGKATVTVTLQSGIKKKVTVKVQSGTVKTTRISGLPSSLRISKGKTASLKPVLKPLTSQQKITYQSSNKKVATVSSKGVIRAKGAGTARITVKSGSKKVTVKVTVPRTKTKKITKVPSSLTLKKGKTRVLRPRRSPSGSDEKITYKSSNRKVAAVTSSGKITAKKKGTAVITVKSGSVSVKCKVTVK</sequence>
<feature type="domain" description="BIG2" evidence="4">
    <location>
        <begin position="783"/>
        <end position="861"/>
    </location>
</feature>
<evidence type="ECO:0000313" key="5">
    <source>
        <dbReference type="EMBL" id="HIR14079.1"/>
    </source>
</evidence>
<dbReference type="Pfam" id="PF02368">
    <property type="entry name" value="Big_2"/>
    <property type="match status" value="3"/>
</dbReference>
<dbReference type="InterPro" id="IPR008964">
    <property type="entry name" value="Invasin/intimin_cell_adhesion"/>
</dbReference>
<organism evidence="5 6">
    <name type="scientific">Candidatus Choladousia intestinavium</name>
    <dbReference type="NCBI Taxonomy" id="2840727"/>
    <lineage>
        <taxon>Bacteria</taxon>
        <taxon>Bacillati</taxon>
        <taxon>Bacillota</taxon>
        <taxon>Clostridia</taxon>
        <taxon>Lachnospirales</taxon>
        <taxon>Lachnospiraceae</taxon>
        <taxon>Lachnospiraceae incertae sedis</taxon>
        <taxon>Candidatus Choladousia</taxon>
    </lineage>
</organism>
<dbReference type="Pfam" id="PF01841">
    <property type="entry name" value="Transglut_core"/>
    <property type="match status" value="1"/>
</dbReference>
<dbReference type="InterPro" id="IPR038765">
    <property type="entry name" value="Papain-like_cys_pep_sf"/>
</dbReference>
<dbReference type="Gene3D" id="3.10.620.30">
    <property type="match status" value="1"/>
</dbReference>
<feature type="signal peptide" evidence="2">
    <location>
        <begin position="1"/>
        <end position="24"/>
    </location>
</feature>
<accession>A0A9D1AEU1</accession>
<proteinExistence type="predicted"/>
<feature type="domain" description="Transglutaminase-like" evidence="3">
    <location>
        <begin position="348"/>
        <end position="409"/>
    </location>
</feature>
<dbReference type="InterPro" id="IPR002931">
    <property type="entry name" value="Transglutaminase-like"/>
</dbReference>
<dbReference type="SMART" id="SM00460">
    <property type="entry name" value="TGc"/>
    <property type="match status" value="1"/>
</dbReference>
<dbReference type="InterPro" id="IPR003343">
    <property type="entry name" value="Big_2"/>
</dbReference>
<reference evidence="5" key="1">
    <citation type="submission" date="2020-10" db="EMBL/GenBank/DDBJ databases">
        <authorList>
            <person name="Gilroy R."/>
        </authorList>
    </citation>
    <scope>NUCLEOTIDE SEQUENCE</scope>
    <source>
        <strain evidence="5">ChiSjej4B22-8148</strain>
    </source>
</reference>
<evidence type="ECO:0000256" key="1">
    <source>
        <dbReference type="SAM" id="MobiDB-lite"/>
    </source>
</evidence>
<gene>
    <name evidence="5" type="ORF">IAB31_09185</name>
</gene>
<dbReference type="SUPFAM" id="SSF49373">
    <property type="entry name" value="Invasin/intimin cell-adhesion fragments"/>
    <property type="match status" value="3"/>
</dbReference>
<protein>
    <submittedName>
        <fullName evidence="5">Ig-like domain-containing protein</fullName>
    </submittedName>
</protein>
<feature type="domain" description="BIG2" evidence="4">
    <location>
        <begin position="866"/>
        <end position="942"/>
    </location>
</feature>
<dbReference type="AlphaFoldDB" id="A0A9D1AEU1"/>
<dbReference type="SUPFAM" id="SSF54001">
    <property type="entry name" value="Cysteine proteinases"/>
    <property type="match status" value="1"/>
</dbReference>
<feature type="chain" id="PRO_5038592545" evidence="2">
    <location>
        <begin position="25"/>
        <end position="944"/>
    </location>
</feature>
<name>A0A9D1AEU1_9FIRM</name>
<comment type="caution">
    <text evidence="5">The sequence shown here is derived from an EMBL/GenBank/DDBJ whole genome shotgun (WGS) entry which is preliminary data.</text>
</comment>
<evidence type="ECO:0000256" key="2">
    <source>
        <dbReference type="SAM" id="SignalP"/>
    </source>
</evidence>
<dbReference type="EMBL" id="DVGK01000106">
    <property type="protein sequence ID" value="HIR14079.1"/>
    <property type="molecule type" value="Genomic_DNA"/>
</dbReference>
<evidence type="ECO:0000259" key="3">
    <source>
        <dbReference type="SMART" id="SM00460"/>
    </source>
</evidence>
<reference evidence="5" key="2">
    <citation type="journal article" date="2021" name="PeerJ">
        <title>Extensive microbial diversity within the chicken gut microbiome revealed by metagenomics and culture.</title>
        <authorList>
            <person name="Gilroy R."/>
            <person name="Ravi A."/>
            <person name="Getino M."/>
            <person name="Pursley I."/>
            <person name="Horton D.L."/>
            <person name="Alikhan N.F."/>
            <person name="Baker D."/>
            <person name="Gharbi K."/>
            <person name="Hall N."/>
            <person name="Watson M."/>
            <person name="Adriaenssens E.M."/>
            <person name="Foster-Nyarko E."/>
            <person name="Jarju S."/>
            <person name="Secka A."/>
            <person name="Antonio M."/>
            <person name="Oren A."/>
            <person name="Chaudhuri R.R."/>
            <person name="La Ragione R."/>
            <person name="Hildebrand F."/>
            <person name="Pallen M.J."/>
        </authorList>
    </citation>
    <scope>NUCLEOTIDE SEQUENCE</scope>
    <source>
        <strain evidence="5">ChiSjej4B22-8148</strain>
    </source>
</reference>
<feature type="region of interest" description="Disordered" evidence="1">
    <location>
        <begin position="74"/>
        <end position="103"/>
    </location>
</feature>
<dbReference type="SMART" id="SM00635">
    <property type="entry name" value="BID_2"/>
    <property type="match status" value="3"/>
</dbReference>
<feature type="domain" description="BIG2" evidence="4">
    <location>
        <begin position="700"/>
        <end position="777"/>
    </location>
</feature>
<evidence type="ECO:0000313" key="6">
    <source>
        <dbReference type="Proteomes" id="UP000886757"/>
    </source>
</evidence>